<dbReference type="EMBL" id="CM037623">
    <property type="protein sequence ID" value="KAH7988264.1"/>
    <property type="molecule type" value="Genomic_DNA"/>
</dbReference>
<evidence type="ECO:0000313" key="2">
    <source>
        <dbReference type="Proteomes" id="UP000827872"/>
    </source>
</evidence>
<evidence type="ECO:0000313" key="1">
    <source>
        <dbReference type="EMBL" id="KAH7988264.1"/>
    </source>
</evidence>
<accession>A0ACB8E6Z6</accession>
<proteinExistence type="predicted"/>
<protein>
    <submittedName>
        <fullName evidence="1">Uncharacterized protein</fullName>
    </submittedName>
</protein>
<reference evidence="1" key="1">
    <citation type="submission" date="2021-08" db="EMBL/GenBank/DDBJ databases">
        <title>The first chromosome-level gecko genome reveals the dynamic sex chromosomes of Neotropical dwarf geckos (Sphaerodactylidae: Sphaerodactylus).</title>
        <authorList>
            <person name="Pinto B.J."/>
            <person name="Keating S.E."/>
            <person name="Gamble T."/>
        </authorList>
    </citation>
    <scope>NUCLEOTIDE SEQUENCE</scope>
    <source>
        <strain evidence="1">TG3544</strain>
    </source>
</reference>
<name>A0ACB8E6Z6_9SAUR</name>
<keyword evidence="2" id="KW-1185">Reference proteome</keyword>
<sequence>MSSKAHMVPTSRFSSYSVLNPTQEVCHSISTKVISLLKIIVCLLGTSSKQQPYSIRSCKDRIPGSIKEFQWVASLEENLFLPKNLENYCLILSQIDQWSEEISLAWTIQVRATVLLNNLIQNSYCHRG</sequence>
<organism evidence="1 2">
    <name type="scientific">Sphaerodactylus townsendi</name>
    <dbReference type="NCBI Taxonomy" id="933632"/>
    <lineage>
        <taxon>Eukaryota</taxon>
        <taxon>Metazoa</taxon>
        <taxon>Chordata</taxon>
        <taxon>Craniata</taxon>
        <taxon>Vertebrata</taxon>
        <taxon>Euteleostomi</taxon>
        <taxon>Lepidosauria</taxon>
        <taxon>Squamata</taxon>
        <taxon>Bifurcata</taxon>
        <taxon>Gekkota</taxon>
        <taxon>Sphaerodactylidae</taxon>
        <taxon>Sphaerodactylus</taxon>
    </lineage>
</organism>
<gene>
    <name evidence="1" type="ORF">K3G42_012305</name>
</gene>
<comment type="caution">
    <text evidence="1">The sequence shown here is derived from an EMBL/GenBank/DDBJ whole genome shotgun (WGS) entry which is preliminary data.</text>
</comment>
<dbReference type="Proteomes" id="UP000827872">
    <property type="component" value="Linkage Group LG10"/>
</dbReference>